<evidence type="ECO:0000256" key="4">
    <source>
        <dbReference type="ARBA" id="ARBA00023157"/>
    </source>
</evidence>
<feature type="compositionally biased region" description="Low complexity" evidence="6">
    <location>
        <begin position="775"/>
        <end position="788"/>
    </location>
</feature>
<dbReference type="EMBL" id="CAJFCV020000006">
    <property type="protein sequence ID" value="CAG9128771.1"/>
    <property type="molecule type" value="Genomic_DNA"/>
</dbReference>
<dbReference type="PROSITE" id="PS01186">
    <property type="entry name" value="EGF_2"/>
    <property type="match status" value="1"/>
</dbReference>
<evidence type="ECO:0000256" key="5">
    <source>
        <dbReference type="PROSITE-ProRule" id="PRU00076"/>
    </source>
</evidence>
<dbReference type="GO" id="GO:0005886">
    <property type="term" value="C:plasma membrane"/>
    <property type="evidence" value="ECO:0007669"/>
    <property type="project" value="TreeGrafter"/>
</dbReference>
<protein>
    <submittedName>
        <fullName evidence="10">(pine wood nematode) hypothetical protein</fullName>
    </submittedName>
</protein>
<evidence type="ECO:0000313" key="10">
    <source>
        <dbReference type="EMBL" id="CAD5233533.1"/>
    </source>
</evidence>
<feature type="chain" id="PRO_5036400083" evidence="8">
    <location>
        <begin position="32"/>
        <end position="871"/>
    </location>
</feature>
<feature type="disulfide bond" evidence="5">
    <location>
        <begin position="419"/>
        <end position="429"/>
    </location>
</feature>
<evidence type="ECO:0000256" key="7">
    <source>
        <dbReference type="SAM" id="Phobius"/>
    </source>
</evidence>
<dbReference type="InterPro" id="IPR013032">
    <property type="entry name" value="EGF-like_CS"/>
</dbReference>
<dbReference type="PANTHER" id="PTHR24049">
    <property type="entry name" value="CRUMBS FAMILY MEMBER"/>
    <property type="match status" value="1"/>
</dbReference>
<keyword evidence="4 5" id="KW-1015">Disulfide bond</keyword>
<dbReference type="SMR" id="A0A7I8X3Y5"/>
<feature type="region of interest" description="Disordered" evidence="6">
    <location>
        <begin position="575"/>
        <end position="644"/>
    </location>
</feature>
<keyword evidence="7" id="KW-0812">Transmembrane</keyword>
<keyword evidence="7" id="KW-0472">Membrane</keyword>
<feature type="compositionally biased region" description="Low complexity" evidence="6">
    <location>
        <begin position="272"/>
        <end position="303"/>
    </location>
</feature>
<feature type="region of interest" description="Disordered" evidence="6">
    <location>
        <begin position="686"/>
        <end position="800"/>
    </location>
</feature>
<dbReference type="Proteomes" id="UP000582659">
    <property type="component" value="Unassembled WGS sequence"/>
</dbReference>
<feature type="domain" description="EGF-like" evidence="9">
    <location>
        <begin position="376"/>
        <end position="412"/>
    </location>
</feature>
<dbReference type="InterPro" id="IPR000742">
    <property type="entry name" value="EGF"/>
</dbReference>
<feature type="compositionally biased region" description="Basic and acidic residues" evidence="6">
    <location>
        <begin position="317"/>
        <end position="327"/>
    </location>
</feature>
<evidence type="ECO:0000256" key="1">
    <source>
        <dbReference type="ARBA" id="ARBA00022536"/>
    </source>
</evidence>
<dbReference type="SMART" id="SM00181">
    <property type="entry name" value="EGF"/>
    <property type="match status" value="4"/>
</dbReference>
<evidence type="ECO:0000256" key="3">
    <source>
        <dbReference type="ARBA" id="ARBA00022737"/>
    </source>
</evidence>
<dbReference type="InterPro" id="IPR051022">
    <property type="entry name" value="Notch_Cell-Fate_Det"/>
</dbReference>
<keyword evidence="2 8" id="KW-0732">Signal</keyword>
<dbReference type="PANTHER" id="PTHR24049:SF22">
    <property type="entry name" value="DROSOPHILA CRUMBS HOMOLOG"/>
    <property type="match status" value="1"/>
</dbReference>
<accession>A0A7I8X3Y5</accession>
<feature type="compositionally biased region" description="Polar residues" evidence="6">
    <location>
        <begin position="328"/>
        <end position="337"/>
    </location>
</feature>
<dbReference type="PROSITE" id="PS00022">
    <property type="entry name" value="EGF_1"/>
    <property type="match status" value="2"/>
</dbReference>
<dbReference type="GO" id="GO:0007157">
    <property type="term" value="P:heterophilic cell-cell adhesion via plasma membrane cell adhesion molecules"/>
    <property type="evidence" value="ECO:0007669"/>
    <property type="project" value="TreeGrafter"/>
</dbReference>
<name>A0A7I8X3Y5_BURXY</name>
<keyword evidence="1 5" id="KW-0245">EGF-like domain</keyword>
<proteinExistence type="predicted"/>
<feature type="signal peptide" evidence="8">
    <location>
        <begin position="1"/>
        <end position="31"/>
    </location>
</feature>
<sequence length="871" mass="93804">MDLGAVSRPNRTFPGMILVFVLSLCIATVRGLSTAQMVPPSVARATEARHAVSFGDLENGRIAWRIKREDLPWKGSYSFLGSADSPKPTVLLTVSDSDTGVVIADCSTSVQAKSTPAGWRGELEQDFHWHRVNWELNEAELQCNTTADHQPIQSLLNSDELDAYLVQIKAADGPRCIKNLHADEESSLSACPPKLQKHSYFAEHLNCGCPIVKRGLPFAENTAFSSIRRKPASTTADPLSQPFGDDAESDEVASPAFPMFHFTQSVEHTTDKTTTSEAETPSTDATKPTPASAETAAPEQSQQISGEVKQTPPESLEEPKTTVESAEKTTILSSEATTPAAADPCDNFECNNGTCSAENGEAKCKCPEGFAGEHCEQDLCANLGCQNGGTCQVRNGRAVCNCPRGIAGEKCHQLNQPICTPHCENGGVCQASAIATEANVCKCPHGYTGSNCNLRDLCAKNSTCAHFGPDARCFKDAGDMFRFFEALSDGVYSCQCPTQRGFVECSQLRPALAKAAPTVQSSVPPRPPPTQALPEIEERVMSNEHSTEQIQFPMVTEAQSTVSAEKTSAEVKPLFGLTGLPGSQPTILPRPTQPKTPPPSSTPSSTMFTRLPDLSHLLSTPPSPTFPENESEEEGDNGFAPMTQELPEPTEITAQPDQPARPALTIHKLPATDSTKPKLLQTTTTIPEAAEETETEPISTENSQTISTESTQEVTQGPMGPEHSIVDETLGTETPPEFHTVDPSGRPPNPFGEEISTEKSDQKPAEAEEFEPETTKTTTEKSTTPAGTSEESKENETNAATGKSTTFTWIIALTVIAILILAATIGSLLMARYVRRSRRLHGKYNPAREENAVASNYAMPMTSVNKDERLI</sequence>
<dbReference type="SUPFAM" id="SSF57196">
    <property type="entry name" value="EGF/Laminin"/>
    <property type="match status" value="2"/>
</dbReference>
<dbReference type="GO" id="GO:0045197">
    <property type="term" value="P:establishment or maintenance of epithelial cell apical/basal polarity"/>
    <property type="evidence" value="ECO:0007669"/>
    <property type="project" value="TreeGrafter"/>
</dbReference>
<keyword evidence="11" id="KW-1185">Reference proteome</keyword>
<keyword evidence="3" id="KW-0677">Repeat</keyword>
<feature type="compositionally biased region" description="Polar residues" evidence="6">
    <location>
        <begin position="702"/>
        <end position="715"/>
    </location>
</feature>
<evidence type="ECO:0000259" key="9">
    <source>
        <dbReference type="PROSITE" id="PS50026"/>
    </source>
</evidence>
<keyword evidence="7" id="KW-1133">Transmembrane helix</keyword>
<dbReference type="CDD" id="cd00054">
    <property type="entry name" value="EGF_CA"/>
    <property type="match status" value="2"/>
</dbReference>
<dbReference type="PROSITE" id="PS50026">
    <property type="entry name" value="EGF_3"/>
    <property type="match status" value="2"/>
</dbReference>
<dbReference type="OrthoDB" id="283575at2759"/>
<comment type="caution">
    <text evidence="10">The sequence shown here is derived from an EMBL/GenBank/DDBJ whole genome shotgun (WGS) entry which is preliminary data.</text>
</comment>
<feature type="transmembrane region" description="Helical" evidence="7">
    <location>
        <begin position="807"/>
        <end position="831"/>
    </location>
</feature>
<comment type="caution">
    <text evidence="5">Lacks conserved residue(s) required for the propagation of feature annotation.</text>
</comment>
<gene>
    <name evidence="10" type="ORF">BXYJ_LOCUS13624</name>
</gene>
<dbReference type="GO" id="GO:0032991">
    <property type="term" value="C:protein-containing complex"/>
    <property type="evidence" value="ECO:0007669"/>
    <property type="project" value="TreeGrafter"/>
</dbReference>
<dbReference type="AlphaFoldDB" id="A0A7I8X3Y5"/>
<evidence type="ECO:0000256" key="2">
    <source>
        <dbReference type="ARBA" id="ARBA00022729"/>
    </source>
</evidence>
<feature type="region of interest" description="Disordered" evidence="6">
    <location>
        <begin position="265"/>
        <end position="339"/>
    </location>
</feature>
<dbReference type="SMART" id="SM00274">
    <property type="entry name" value="FOLN"/>
    <property type="match status" value="2"/>
</dbReference>
<feature type="region of interest" description="Disordered" evidence="6">
    <location>
        <begin position="229"/>
        <end position="251"/>
    </location>
</feature>
<evidence type="ECO:0000256" key="8">
    <source>
        <dbReference type="SAM" id="SignalP"/>
    </source>
</evidence>
<dbReference type="Pfam" id="PF12661">
    <property type="entry name" value="hEGF"/>
    <property type="match status" value="2"/>
</dbReference>
<feature type="disulfide bond" evidence="5">
    <location>
        <begin position="402"/>
        <end position="411"/>
    </location>
</feature>
<feature type="domain" description="EGF-like" evidence="9">
    <location>
        <begin position="415"/>
        <end position="453"/>
    </location>
</feature>
<dbReference type="InterPro" id="IPR003645">
    <property type="entry name" value="Fol_N"/>
</dbReference>
<dbReference type="EMBL" id="CAJFDI010000006">
    <property type="protein sequence ID" value="CAD5233533.1"/>
    <property type="molecule type" value="Genomic_DNA"/>
</dbReference>
<reference evidence="10" key="1">
    <citation type="submission" date="2020-09" db="EMBL/GenBank/DDBJ databases">
        <authorList>
            <person name="Kikuchi T."/>
        </authorList>
    </citation>
    <scope>NUCLEOTIDE SEQUENCE</scope>
    <source>
        <strain evidence="10">Ka4C1</strain>
    </source>
</reference>
<evidence type="ECO:0000313" key="11">
    <source>
        <dbReference type="Proteomes" id="UP000659654"/>
    </source>
</evidence>
<evidence type="ECO:0000256" key="6">
    <source>
        <dbReference type="SAM" id="MobiDB-lite"/>
    </source>
</evidence>
<organism evidence="10 11">
    <name type="scientific">Bursaphelenchus xylophilus</name>
    <name type="common">Pinewood nematode worm</name>
    <name type="synonym">Aphelenchoides xylophilus</name>
    <dbReference type="NCBI Taxonomy" id="6326"/>
    <lineage>
        <taxon>Eukaryota</taxon>
        <taxon>Metazoa</taxon>
        <taxon>Ecdysozoa</taxon>
        <taxon>Nematoda</taxon>
        <taxon>Chromadorea</taxon>
        <taxon>Rhabditida</taxon>
        <taxon>Tylenchina</taxon>
        <taxon>Tylenchomorpha</taxon>
        <taxon>Aphelenchoidea</taxon>
        <taxon>Aphelenchoididae</taxon>
        <taxon>Bursaphelenchus</taxon>
    </lineage>
</organism>
<dbReference type="Proteomes" id="UP000659654">
    <property type="component" value="Unassembled WGS sequence"/>
</dbReference>
<feature type="disulfide bond" evidence="5">
    <location>
        <begin position="443"/>
        <end position="452"/>
    </location>
</feature>
<feature type="compositionally biased region" description="Pro residues" evidence="6">
    <location>
        <begin position="591"/>
        <end position="601"/>
    </location>
</feature>
<dbReference type="Gene3D" id="2.10.25.10">
    <property type="entry name" value="Laminin"/>
    <property type="match status" value="3"/>
</dbReference>
<feature type="compositionally biased region" description="Basic and acidic residues" evidence="6">
    <location>
        <begin position="756"/>
        <end position="766"/>
    </location>
</feature>